<organism evidence="1 2">
    <name type="scientific">Methylobacterium haplocladii</name>
    <dbReference type="NCBI Taxonomy" id="1176176"/>
    <lineage>
        <taxon>Bacteria</taxon>
        <taxon>Pseudomonadati</taxon>
        <taxon>Pseudomonadota</taxon>
        <taxon>Alphaproteobacteria</taxon>
        <taxon>Hyphomicrobiales</taxon>
        <taxon>Methylobacteriaceae</taxon>
        <taxon>Methylobacterium</taxon>
    </lineage>
</organism>
<gene>
    <name evidence="1" type="ORF">MHA02_38970</name>
</gene>
<dbReference type="EMBL" id="BJZT01000044">
    <property type="protein sequence ID" value="GEP01510.1"/>
    <property type="molecule type" value="Genomic_DNA"/>
</dbReference>
<reference evidence="1 2" key="1">
    <citation type="submission" date="2019-07" db="EMBL/GenBank/DDBJ databases">
        <title>Whole genome shotgun sequence of Methylobacterium haplocladii NBRC 107714.</title>
        <authorList>
            <person name="Hosoyama A."/>
            <person name="Uohara A."/>
            <person name="Ohji S."/>
            <person name="Ichikawa N."/>
        </authorList>
    </citation>
    <scope>NUCLEOTIDE SEQUENCE [LARGE SCALE GENOMIC DNA]</scope>
    <source>
        <strain evidence="1 2">NBRC 107714</strain>
    </source>
</reference>
<sequence>MHSDLPNEFDAASIGTRRMMAGLEAVGTLEKHKLVLIDGRFWKVRSKGLSIILRALDFTRTQVLWCVDLAELWLSKRAHFGSCRSVEALLDEAGSWAWRRLPCALRGKLSSDGRMLTFERALDRYEGSDHIVGNASRLSDPVRWGISRKVTSCAYKYRATSPADRLRKSIRHVLRLADCEAREFFQYREHLRTYGDRPFVADLLDSFARRGWRPLAYPWKTHRFTHENSFA</sequence>
<evidence type="ECO:0000313" key="2">
    <source>
        <dbReference type="Proteomes" id="UP000321258"/>
    </source>
</evidence>
<name>A0A512IUY1_9HYPH</name>
<dbReference type="RefSeq" id="WP_147081894.1">
    <property type="nucleotide sequence ID" value="NZ_BJZT01000044.1"/>
</dbReference>
<accession>A0A512IUY1</accession>
<dbReference type="AlphaFoldDB" id="A0A512IUY1"/>
<comment type="caution">
    <text evidence="1">The sequence shown here is derived from an EMBL/GenBank/DDBJ whole genome shotgun (WGS) entry which is preliminary data.</text>
</comment>
<evidence type="ECO:0000313" key="1">
    <source>
        <dbReference type="EMBL" id="GEP01510.1"/>
    </source>
</evidence>
<proteinExistence type="predicted"/>
<keyword evidence="2" id="KW-1185">Reference proteome</keyword>
<dbReference type="Proteomes" id="UP000321258">
    <property type="component" value="Unassembled WGS sequence"/>
</dbReference>
<protein>
    <submittedName>
        <fullName evidence="1">Uncharacterized protein</fullName>
    </submittedName>
</protein>